<comment type="similarity">
    <text evidence="9">Belongs to the class-I aminoacyl-tRNA synthetase family. TyrS type 2 subfamily.</text>
</comment>
<dbReference type="InterPro" id="IPR002942">
    <property type="entry name" value="S4_RNA-bd"/>
</dbReference>
<keyword evidence="3 9" id="KW-0547">Nucleotide-binding</keyword>
<evidence type="ECO:0000256" key="3">
    <source>
        <dbReference type="ARBA" id="ARBA00022741"/>
    </source>
</evidence>
<evidence type="ECO:0000256" key="1">
    <source>
        <dbReference type="ARBA" id="ARBA00022490"/>
    </source>
</evidence>
<feature type="domain" description="RNA-binding S4" evidence="11">
    <location>
        <begin position="353"/>
        <end position="417"/>
    </location>
</feature>
<sequence>MSFPPVSEQMALLTRGAVEIHVRKELEERLERSRTTGVPLRVKLGLDPTRPDLHVGHAVPLAKLRQFQDLGHTAILLIGSFTAMVGDPSGQNDLRPRLTREQVLEAAKTYTDQAFKILDEKRLELRWNSEWLDKLSATDMVELMAKMTVARMLERNDFGQRFAEGRPIHQHEFLYPLLQGYDSVALDCDMELGGTDQLFNLMVGRDIMPRYGLTPQMVLTVPLLEGTDARIDENGHVVGKKMSKSAGNYIGLKEDPLTQYRKVMQIDDDVIFRYFELLSSLSTEAIADLKRAKQSGERKPQDIKALFARELVTRFHDAQAAETAEADFQRIYASDALPSDIPEQTVTTEGATLWIAKALSSTGLVKSTGEGKRLVEQGGVELDQQRVTDPQLQLERGKRYLLRVGSKNRRFVYVTVA</sequence>
<evidence type="ECO:0000256" key="4">
    <source>
        <dbReference type="ARBA" id="ARBA00022840"/>
    </source>
</evidence>
<keyword evidence="4 9" id="KW-0067">ATP-binding</keyword>
<dbReference type="GO" id="GO:0004831">
    <property type="term" value="F:tyrosine-tRNA ligase activity"/>
    <property type="evidence" value="ECO:0007669"/>
    <property type="project" value="UniProtKB-EC"/>
</dbReference>
<evidence type="ECO:0000256" key="7">
    <source>
        <dbReference type="ARBA" id="ARBA00023146"/>
    </source>
</evidence>
<organism evidence="12 13">
    <name type="scientific">Pendulispora albinea</name>
    <dbReference type="NCBI Taxonomy" id="2741071"/>
    <lineage>
        <taxon>Bacteria</taxon>
        <taxon>Pseudomonadati</taxon>
        <taxon>Myxococcota</taxon>
        <taxon>Myxococcia</taxon>
        <taxon>Myxococcales</taxon>
        <taxon>Sorangiineae</taxon>
        <taxon>Pendulisporaceae</taxon>
        <taxon>Pendulispora</taxon>
    </lineage>
</organism>
<dbReference type="Pfam" id="PF00579">
    <property type="entry name" value="tRNA-synt_1b"/>
    <property type="match status" value="1"/>
</dbReference>
<dbReference type="PANTHER" id="PTHR11766:SF1">
    <property type="entry name" value="TYROSINE--TRNA LIGASE"/>
    <property type="match status" value="1"/>
</dbReference>
<dbReference type="Proteomes" id="UP001370348">
    <property type="component" value="Chromosome"/>
</dbReference>
<dbReference type="HAMAP" id="MF_02007">
    <property type="entry name" value="Tyr_tRNA_synth_type2"/>
    <property type="match status" value="1"/>
</dbReference>
<dbReference type="Pfam" id="PF01479">
    <property type="entry name" value="S4"/>
    <property type="match status" value="1"/>
</dbReference>
<name>A0ABZ2LMX0_9BACT</name>
<feature type="short sequence motif" description="'KMSKS' region" evidence="9">
    <location>
        <begin position="241"/>
        <end position="245"/>
    </location>
</feature>
<protein>
    <recommendedName>
        <fullName evidence="9">Tyrosine--tRNA ligase</fullName>
        <ecNumber evidence="9">6.1.1.1</ecNumber>
    </recommendedName>
    <alternativeName>
        <fullName evidence="9">Tyrosyl-tRNA synthetase</fullName>
        <shortName evidence="9">TyrRS</shortName>
    </alternativeName>
</protein>
<comment type="function">
    <text evidence="9">Catalyzes the attachment of tyrosine to tRNA(Tyr) in a two-step reaction: tyrosine is first activated by ATP to form Tyr-AMP and then transferred to the acceptor end of tRNA(Tyr).</text>
</comment>
<accession>A0ABZ2LMX0</accession>
<dbReference type="PANTHER" id="PTHR11766">
    <property type="entry name" value="TYROSYL-TRNA SYNTHETASE"/>
    <property type="match status" value="1"/>
</dbReference>
<keyword evidence="1 9" id="KW-0963">Cytoplasm</keyword>
<dbReference type="RefSeq" id="WP_394821881.1">
    <property type="nucleotide sequence ID" value="NZ_CP089984.1"/>
</dbReference>
<dbReference type="InterPro" id="IPR024108">
    <property type="entry name" value="Tyr-tRNA-ligase_bac_2"/>
</dbReference>
<keyword evidence="6 9" id="KW-0648">Protein biosynthesis</keyword>
<dbReference type="SUPFAM" id="SSF55174">
    <property type="entry name" value="Alpha-L RNA-binding motif"/>
    <property type="match status" value="1"/>
</dbReference>
<keyword evidence="7 9" id="KW-0030">Aminoacyl-tRNA synthetase</keyword>
<evidence type="ECO:0000256" key="8">
    <source>
        <dbReference type="ARBA" id="ARBA00048248"/>
    </source>
</evidence>
<comment type="subunit">
    <text evidence="9">Homodimer.</text>
</comment>
<dbReference type="SUPFAM" id="SSF52374">
    <property type="entry name" value="Nucleotidylyl transferase"/>
    <property type="match status" value="1"/>
</dbReference>
<reference evidence="12 13" key="1">
    <citation type="submission" date="2021-12" db="EMBL/GenBank/DDBJ databases">
        <title>Discovery of the Pendulisporaceae a myxobacterial family with distinct sporulation behavior and unique specialized metabolism.</title>
        <authorList>
            <person name="Garcia R."/>
            <person name="Popoff A."/>
            <person name="Bader C.D."/>
            <person name="Loehr J."/>
            <person name="Walesch S."/>
            <person name="Walt C."/>
            <person name="Boldt J."/>
            <person name="Bunk B."/>
            <person name="Haeckl F.J.F.P.J."/>
            <person name="Gunesch A.P."/>
            <person name="Birkelbach J."/>
            <person name="Nuebel U."/>
            <person name="Pietschmann T."/>
            <person name="Bach T."/>
            <person name="Mueller R."/>
        </authorList>
    </citation>
    <scope>NUCLEOTIDE SEQUENCE [LARGE SCALE GENOMIC DNA]</scope>
    <source>
        <strain evidence="12 13">MSr11954</strain>
    </source>
</reference>
<evidence type="ECO:0000256" key="2">
    <source>
        <dbReference type="ARBA" id="ARBA00022598"/>
    </source>
</evidence>
<evidence type="ECO:0000256" key="6">
    <source>
        <dbReference type="ARBA" id="ARBA00022917"/>
    </source>
</evidence>
<comment type="catalytic activity">
    <reaction evidence="8 9">
        <text>tRNA(Tyr) + L-tyrosine + ATP = L-tyrosyl-tRNA(Tyr) + AMP + diphosphate + H(+)</text>
        <dbReference type="Rhea" id="RHEA:10220"/>
        <dbReference type="Rhea" id="RHEA-COMP:9706"/>
        <dbReference type="Rhea" id="RHEA-COMP:9707"/>
        <dbReference type="ChEBI" id="CHEBI:15378"/>
        <dbReference type="ChEBI" id="CHEBI:30616"/>
        <dbReference type="ChEBI" id="CHEBI:33019"/>
        <dbReference type="ChEBI" id="CHEBI:58315"/>
        <dbReference type="ChEBI" id="CHEBI:78442"/>
        <dbReference type="ChEBI" id="CHEBI:78536"/>
        <dbReference type="ChEBI" id="CHEBI:456215"/>
        <dbReference type="EC" id="6.1.1.1"/>
    </reaction>
</comment>
<dbReference type="PROSITE" id="PS50889">
    <property type="entry name" value="S4"/>
    <property type="match status" value="1"/>
</dbReference>
<dbReference type="InterPro" id="IPR024088">
    <property type="entry name" value="Tyr-tRNA-ligase_bac-type"/>
</dbReference>
<dbReference type="CDD" id="cd00165">
    <property type="entry name" value="S4"/>
    <property type="match status" value="1"/>
</dbReference>
<dbReference type="SMART" id="SM00363">
    <property type="entry name" value="S4"/>
    <property type="match status" value="1"/>
</dbReference>
<evidence type="ECO:0000256" key="10">
    <source>
        <dbReference type="PROSITE-ProRule" id="PRU00182"/>
    </source>
</evidence>
<dbReference type="NCBIfam" id="TIGR00234">
    <property type="entry name" value="tyrS"/>
    <property type="match status" value="1"/>
</dbReference>
<feature type="short sequence motif" description="'HIGH' region" evidence="9">
    <location>
        <begin position="48"/>
        <end position="57"/>
    </location>
</feature>
<dbReference type="EC" id="6.1.1.1" evidence="9"/>
<keyword evidence="13" id="KW-1185">Reference proteome</keyword>
<dbReference type="InterPro" id="IPR002307">
    <property type="entry name" value="Tyr-tRNA-ligase"/>
</dbReference>
<proteinExistence type="inferred from homology"/>
<dbReference type="CDD" id="cd00805">
    <property type="entry name" value="TyrRS_core"/>
    <property type="match status" value="1"/>
</dbReference>
<feature type="binding site" evidence="9">
    <location>
        <position position="244"/>
    </location>
    <ligand>
        <name>ATP</name>
        <dbReference type="ChEBI" id="CHEBI:30616"/>
    </ligand>
</feature>
<gene>
    <name evidence="9 12" type="primary">tyrS</name>
    <name evidence="12" type="ORF">LZC94_30980</name>
</gene>
<dbReference type="InterPro" id="IPR014729">
    <property type="entry name" value="Rossmann-like_a/b/a_fold"/>
</dbReference>
<keyword evidence="2 9" id="KW-0436">Ligase</keyword>
<evidence type="ECO:0000256" key="5">
    <source>
        <dbReference type="ARBA" id="ARBA00022884"/>
    </source>
</evidence>
<keyword evidence="5 10" id="KW-0694">RNA-binding</keyword>
<dbReference type="EMBL" id="CP089984">
    <property type="protein sequence ID" value="WXB12261.1"/>
    <property type="molecule type" value="Genomic_DNA"/>
</dbReference>
<dbReference type="Gene3D" id="3.10.290.10">
    <property type="entry name" value="RNA-binding S4 domain"/>
    <property type="match status" value="1"/>
</dbReference>
<evidence type="ECO:0000256" key="9">
    <source>
        <dbReference type="HAMAP-Rule" id="MF_02007"/>
    </source>
</evidence>
<evidence type="ECO:0000259" key="11">
    <source>
        <dbReference type="SMART" id="SM00363"/>
    </source>
</evidence>
<dbReference type="Gene3D" id="1.10.240.10">
    <property type="entry name" value="Tyrosyl-Transfer RNA Synthetase"/>
    <property type="match status" value="1"/>
</dbReference>
<evidence type="ECO:0000313" key="13">
    <source>
        <dbReference type="Proteomes" id="UP001370348"/>
    </source>
</evidence>
<comment type="subcellular location">
    <subcellularLocation>
        <location evidence="9">Cytoplasm</location>
    </subcellularLocation>
</comment>
<evidence type="ECO:0000313" key="12">
    <source>
        <dbReference type="EMBL" id="WXB12261.1"/>
    </source>
</evidence>
<dbReference type="PRINTS" id="PR01040">
    <property type="entry name" value="TRNASYNTHTYR"/>
</dbReference>
<dbReference type="InterPro" id="IPR036986">
    <property type="entry name" value="S4_RNA-bd_sf"/>
</dbReference>
<dbReference type="InterPro" id="IPR002305">
    <property type="entry name" value="aa-tRNA-synth_Ic"/>
</dbReference>
<dbReference type="Gene3D" id="3.40.50.620">
    <property type="entry name" value="HUPs"/>
    <property type="match status" value="1"/>
</dbReference>